<evidence type="ECO:0000313" key="5">
    <source>
        <dbReference type="Proteomes" id="UP000324646"/>
    </source>
</evidence>
<keyword evidence="4" id="KW-0614">Plasmid</keyword>
<dbReference type="Pfam" id="PF17482">
    <property type="entry name" value="Phage_sheath_1C"/>
    <property type="match status" value="1"/>
</dbReference>
<gene>
    <name evidence="4" type="ORF">FQB35_15470</name>
</gene>
<protein>
    <submittedName>
        <fullName evidence="4">Phage tail sheath protein</fullName>
    </submittedName>
</protein>
<accession>A0A5C0SJ44</accession>
<evidence type="ECO:0000313" key="4">
    <source>
        <dbReference type="EMBL" id="QEK13726.1"/>
    </source>
</evidence>
<evidence type="ECO:0000259" key="3">
    <source>
        <dbReference type="Pfam" id="PF17482"/>
    </source>
</evidence>
<dbReference type="Pfam" id="PF04984">
    <property type="entry name" value="Phage_sheath_1"/>
    <property type="match status" value="1"/>
</dbReference>
<dbReference type="KEGG" id="crs:FQB35_15470"/>
<proteinExistence type="inferred from homology"/>
<dbReference type="RefSeq" id="WP_148810898.1">
    <property type="nucleotide sequence ID" value="NZ_CP042244.1"/>
</dbReference>
<dbReference type="Proteomes" id="UP000324646">
    <property type="component" value="Plasmid pCT01"/>
</dbReference>
<dbReference type="OrthoDB" id="89060at2"/>
<feature type="domain" description="Tail sheath protein C-terminal" evidence="3">
    <location>
        <begin position="227"/>
        <end position="349"/>
    </location>
</feature>
<feature type="domain" description="Tail sheath protein subtilisin-like" evidence="2">
    <location>
        <begin position="80"/>
        <end position="219"/>
    </location>
</feature>
<keyword evidence="5" id="KW-1185">Reference proteome</keyword>
<reference evidence="4 5" key="1">
    <citation type="submission" date="2019-07" db="EMBL/GenBank/DDBJ databases">
        <title>Complete genome of Crassaminicella thermophila SY095.</title>
        <authorList>
            <person name="Li X."/>
        </authorList>
    </citation>
    <scope>NUCLEOTIDE SEQUENCE [LARGE SCALE GENOMIC DNA]</scope>
    <source>
        <strain evidence="4 5">SY095</strain>
        <plasmid evidence="5">pct01</plasmid>
    </source>
</reference>
<comment type="similarity">
    <text evidence="1">Belongs to the myoviridae tail sheath protein family.</text>
</comment>
<dbReference type="Gene3D" id="3.40.50.11790">
    <property type="match status" value="1"/>
</dbReference>
<geneLocation type="plasmid" evidence="5">
    <name>pct01</name>
</geneLocation>
<organism evidence="4 5">
    <name type="scientific">Crassaminicella thermophila</name>
    <dbReference type="NCBI Taxonomy" id="2599308"/>
    <lineage>
        <taxon>Bacteria</taxon>
        <taxon>Bacillati</taxon>
        <taxon>Bacillota</taxon>
        <taxon>Clostridia</taxon>
        <taxon>Eubacteriales</taxon>
        <taxon>Clostridiaceae</taxon>
        <taxon>Crassaminicella</taxon>
    </lineage>
</organism>
<dbReference type="EMBL" id="CP042244">
    <property type="protein sequence ID" value="QEK13726.1"/>
    <property type="molecule type" value="Genomic_DNA"/>
</dbReference>
<dbReference type="AlphaFoldDB" id="A0A5C0SJ44"/>
<evidence type="ECO:0000259" key="2">
    <source>
        <dbReference type="Pfam" id="PF04984"/>
    </source>
</evidence>
<dbReference type="InterPro" id="IPR035089">
    <property type="entry name" value="Phage_sheath_subtilisin"/>
</dbReference>
<sequence length="351" mass="39145">MGLPQINIEFSGKAVSAVERSARGIVALILKDDTGTFDTKEYTSVDEIETTDWTADNLDYIKKTFMGTPSKVICERLDTTATDYNAALTRLESKKWNYLAIPSLTNATDIVTWIKGKRDNDKKTFKAVLPNASTADHEGIINFTTVDIKTADKKYTTAEYCCRIAGILAGLPFNRSATYYVLPEVENITESATPDADIDNGQLILVNDGEKIKIGRGVNSLVSTTTEKTEDFKKIKIIEIMDMIKDDIRDTFNDHYVGKVPNIYDNQVLFFTSVNAYFKGLAGDEILDPNFPNKADVDVEAQRLAWESIGTDTSTLNDQQVKEKSFRSNVYAKASIKIVDAMEDLEFSILI</sequence>
<dbReference type="InterPro" id="IPR020287">
    <property type="entry name" value="Tail_sheath_C"/>
</dbReference>
<dbReference type="Gene3D" id="3.30.1370.220">
    <property type="match status" value="1"/>
</dbReference>
<name>A0A5C0SJ44_CRATE</name>
<evidence type="ECO:0000256" key="1">
    <source>
        <dbReference type="ARBA" id="ARBA00008005"/>
    </source>
</evidence>